<comment type="similarity">
    <text evidence="8 9">Belongs to the TRAP transporter small permease family.</text>
</comment>
<name>A0A4Z0W8T2_9GAMM</name>
<dbReference type="PANTHER" id="PTHR35011:SF2">
    <property type="entry name" value="2,3-DIKETO-L-GULONATE TRAP TRANSPORTER SMALL PERMEASE PROTEIN YIAM"/>
    <property type="match status" value="1"/>
</dbReference>
<dbReference type="PANTHER" id="PTHR35011">
    <property type="entry name" value="2,3-DIKETO-L-GULONATE TRAP TRANSPORTER SMALL PERMEASE PROTEIN YIAM"/>
    <property type="match status" value="1"/>
</dbReference>
<feature type="transmembrane region" description="Helical" evidence="9">
    <location>
        <begin position="175"/>
        <end position="198"/>
    </location>
</feature>
<evidence type="ECO:0000256" key="5">
    <source>
        <dbReference type="ARBA" id="ARBA00022692"/>
    </source>
</evidence>
<feature type="transmembrane region" description="Helical" evidence="9">
    <location>
        <begin position="56"/>
        <end position="76"/>
    </location>
</feature>
<keyword evidence="4 9" id="KW-0997">Cell inner membrane</keyword>
<dbReference type="OrthoDB" id="4964541at2"/>
<keyword evidence="5 9" id="KW-0812">Transmembrane</keyword>
<feature type="transmembrane region" description="Helical" evidence="9">
    <location>
        <begin position="135"/>
        <end position="155"/>
    </location>
</feature>
<evidence type="ECO:0000256" key="9">
    <source>
        <dbReference type="RuleBase" id="RU369079"/>
    </source>
</evidence>
<evidence type="ECO:0000256" key="6">
    <source>
        <dbReference type="ARBA" id="ARBA00022989"/>
    </source>
</evidence>
<proteinExistence type="inferred from homology"/>
<comment type="subunit">
    <text evidence="9">The complex comprises the extracytoplasmic solute receptor protein and the two transmembrane proteins.</text>
</comment>
<protein>
    <recommendedName>
        <fullName evidence="9">TRAP transporter small permease protein</fullName>
    </recommendedName>
</protein>
<evidence type="ECO:0000256" key="3">
    <source>
        <dbReference type="ARBA" id="ARBA00022475"/>
    </source>
</evidence>
<evidence type="ECO:0000256" key="8">
    <source>
        <dbReference type="ARBA" id="ARBA00038436"/>
    </source>
</evidence>
<accession>A0A4Z0W8T2</accession>
<keyword evidence="7 9" id="KW-0472">Membrane</keyword>
<dbReference type="EMBL" id="SRMF01000003">
    <property type="protein sequence ID" value="TGG93399.1"/>
    <property type="molecule type" value="Genomic_DNA"/>
</dbReference>
<keyword evidence="6 9" id="KW-1133">Transmembrane helix</keyword>
<keyword evidence="2 9" id="KW-0813">Transport</keyword>
<dbReference type="Pfam" id="PF04290">
    <property type="entry name" value="DctQ"/>
    <property type="match status" value="1"/>
</dbReference>
<evidence type="ECO:0000256" key="10">
    <source>
        <dbReference type="SAM" id="MobiDB-lite"/>
    </source>
</evidence>
<evidence type="ECO:0000313" key="13">
    <source>
        <dbReference type="Proteomes" id="UP000297475"/>
    </source>
</evidence>
<gene>
    <name evidence="12" type="ORF">E4656_10130</name>
</gene>
<comment type="function">
    <text evidence="9">Part of the tripartite ATP-independent periplasmic (TRAP) transport system.</text>
</comment>
<comment type="subcellular location">
    <subcellularLocation>
        <location evidence="1 9">Cell inner membrane</location>
        <topology evidence="1 9">Multi-pass membrane protein</topology>
    </subcellularLocation>
</comment>
<dbReference type="GO" id="GO:0005886">
    <property type="term" value="C:plasma membrane"/>
    <property type="evidence" value="ECO:0007669"/>
    <property type="project" value="UniProtKB-SubCell"/>
</dbReference>
<sequence length="213" mass="23556">MPSGLTAFPKPSRTRASGSDSPRLARPHRASLLRFRLPSQFRSAPMSMLMRRLRHYLIVLTSSLSGLCMMLLFVIVLVNALQRYTVGRSLVWGENMAVYLMIYGIMFGIAWAYLQDKHVRFNLLQTLLPAQTQRLLTVAIDLLVLAVGIGLMFSALAFMDSRGHVRSSSTGFSMWMFHSAVLAGGTLLALSSLIMAMLRFQAPAGATEEEAGE</sequence>
<comment type="caution">
    <text evidence="12">The sequence shown here is derived from an EMBL/GenBank/DDBJ whole genome shotgun (WGS) entry which is preliminary data.</text>
</comment>
<feature type="region of interest" description="Disordered" evidence="10">
    <location>
        <begin position="1"/>
        <end position="25"/>
    </location>
</feature>
<feature type="domain" description="Tripartite ATP-independent periplasmic transporters DctQ component" evidence="11">
    <location>
        <begin position="72"/>
        <end position="199"/>
    </location>
</feature>
<evidence type="ECO:0000256" key="4">
    <source>
        <dbReference type="ARBA" id="ARBA00022519"/>
    </source>
</evidence>
<evidence type="ECO:0000256" key="1">
    <source>
        <dbReference type="ARBA" id="ARBA00004429"/>
    </source>
</evidence>
<dbReference type="Proteomes" id="UP000297475">
    <property type="component" value="Unassembled WGS sequence"/>
</dbReference>
<dbReference type="InterPro" id="IPR055348">
    <property type="entry name" value="DctQ"/>
</dbReference>
<organism evidence="12 13">
    <name type="scientific">Natronospirillum operosum</name>
    <dbReference type="NCBI Taxonomy" id="2759953"/>
    <lineage>
        <taxon>Bacteria</taxon>
        <taxon>Pseudomonadati</taxon>
        <taxon>Pseudomonadota</taxon>
        <taxon>Gammaproteobacteria</taxon>
        <taxon>Oceanospirillales</taxon>
        <taxon>Natronospirillaceae</taxon>
        <taxon>Natronospirillum</taxon>
    </lineage>
</organism>
<evidence type="ECO:0000256" key="7">
    <source>
        <dbReference type="ARBA" id="ARBA00023136"/>
    </source>
</evidence>
<evidence type="ECO:0000313" key="12">
    <source>
        <dbReference type="EMBL" id="TGG93399.1"/>
    </source>
</evidence>
<dbReference type="InterPro" id="IPR007387">
    <property type="entry name" value="TRAP_DctQ"/>
</dbReference>
<evidence type="ECO:0000256" key="2">
    <source>
        <dbReference type="ARBA" id="ARBA00022448"/>
    </source>
</evidence>
<evidence type="ECO:0000259" key="11">
    <source>
        <dbReference type="Pfam" id="PF04290"/>
    </source>
</evidence>
<keyword evidence="3" id="KW-1003">Cell membrane</keyword>
<keyword evidence="13" id="KW-1185">Reference proteome</keyword>
<dbReference type="AlphaFoldDB" id="A0A4Z0W8T2"/>
<dbReference type="GO" id="GO:0022857">
    <property type="term" value="F:transmembrane transporter activity"/>
    <property type="evidence" value="ECO:0007669"/>
    <property type="project" value="UniProtKB-UniRule"/>
</dbReference>
<dbReference type="GO" id="GO:0015740">
    <property type="term" value="P:C4-dicarboxylate transport"/>
    <property type="evidence" value="ECO:0007669"/>
    <property type="project" value="TreeGrafter"/>
</dbReference>
<reference evidence="12 13" key="1">
    <citation type="submission" date="2019-04" db="EMBL/GenBank/DDBJ databases">
        <title>Natronospirillum operosus gen. nov., sp. nov., a haloalkaliphilic satellite isolated from decaying biomass of laboratory culture of cyanobacterium Geitlerinema sp. and proposal of Natronospirillaceae fam. nov. and Saccharospirillaceae fam. nov.</title>
        <authorList>
            <person name="Kevbrin V."/>
            <person name="Boltyanskaya Y."/>
            <person name="Koziaeva V."/>
            <person name="Grouzdev D.S."/>
            <person name="Park M."/>
            <person name="Cho J."/>
        </authorList>
    </citation>
    <scope>NUCLEOTIDE SEQUENCE [LARGE SCALE GENOMIC DNA]</scope>
    <source>
        <strain evidence="12 13">G-116</strain>
    </source>
</reference>
<feature type="transmembrane region" description="Helical" evidence="9">
    <location>
        <begin position="96"/>
        <end position="114"/>
    </location>
</feature>